<dbReference type="PANTHER" id="PTHR42915">
    <property type="entry name" value="HYPOTHETICAL 460 KDA PROTEIN IN FEUA-SIGW INTERGENIC REGION [PRECURSOR]"/>
    <property type="match status" value="1"/>
</dbReference>
<evidence type="ECO:0000313" key="4">
    <source>
        <dbReference type="Proteomes" id="UP001147148"/>
    </source>
</evidence>
<evidence type="ECO:0000259" key="1">
    <source>
        <dbReference type="Pfam" id="PF07075"/>
    </source>
</evidence>
<name>A0ABT5WYV8_9ENTE</name>
<dbReference type="PANTHER" id="PTHR42915:SF1">
    <property type="entry name" value="PEPTIDOGLYCAN BETA-N-ACETYLMURAMIDASE NAMZ"/>
    <property type="match status" value="1"/>
</dbReference>
<gene>
    <name evidence="3" type="ORF">OL233_01440</name>
</gene>
<feature type="domain" description="Peptidoglycan beta-N-acetylmuramidase NamZ N-terminal" evidence="1">
    <location>
        <begin position="24"/>
        <end position="223"/>
    </location>
</feature>
<dbReference type="InterPro" id="IPR008302">
    <property type="entry name" value="NamZ"/>
</dbReference>
<evidence type="ECO:0000259" key="2">
    <source>
        <dbReference type="Pfam" id="PF20732"/>
    </source>
</evidence>
<proteinExistence type="predicted"/>
<dbReference type="Gene3D" id="3.90.1150.140">
    <property type="match status" value="1"/>
</dbReference>
<dbReference type="Pfam" id="PF20732">
    <property type="entry name" value="NamZ_C"/>
    <property type="match status" value="1"/>
</dbReference>
<dbReference type="EMBL" id="JAPDSH010000001">
    <property type="protein sequence ID" value="MDF0478937.1"/>
    <property type="molecule type" value="Genomic_DNA"/>
</dbReference>
<feature type="domain" description="Peptidoglycan beta-N-acetylmuramidase NamZ C-terminal" evidence="2">
    <location>
        <begin position="228"/>
        <end position="371"/>
    </location>
</feature>
<dbReference type="InterPro" id="IPR048502">
    <property type="entry name" value="NamZ_N"/>
</dbReference>
<keyword evidence="4" id="KW-1185">Reference proteome</keyword>
<evidence type="ECO:0000313" key="3">
    <source>
        <dbReference type="EMBL" id="MDF0478937.1"/>
    </source>
</evidence>
<dbReference type="InterPro" id="IPR048503">
    <property type="entry name" value="NamZ_C"/>
</dbReference>
<dbReference type="RefSeq" id="WP_275470591.1">
    <property type="nucleotide sequence ID" value="NZ_JAPDSH010000001.1"/>
</dbReference>
<dbReference type="Pfam" id="PF07075">
    <property type="entry name" value="NamZ_N"/>
    <property type="match status" value="1"/>
</dbReference>
<accession>A0ABT5WYV8</accession>
<reference evidence="3" key="1">
    <citation type="submission" date="2022-10" db="EMBL/GenBank/DDBJ databases">
        <title>Vagococcus sp. isolated from poultry meat.</title>
        <authorList>
            <person name="Johansson P."/>
            <person name="Bjorkroth J."/>
        </authorList>
    </citation>
    <scope>NUCLEOTIDE SEQUENCE</scope>
    <source>
        <strain evidence="3">PNs007</strain>
    </source>
</reference>
<dbReference type="Proteomes" id="UP001147148">
    <property type="component" value="Unassembled WGS sequence"/>
</dbReference>
<organism evidence="3 4">
    <name type="scientific">Vagococcus proximus</name>
    <dbReference type="NCBI Taxonomy" id="2991417"/>
    <lineage>
        <taxon>Bacteria</taxon>
        <taxon>Bacillati</taxon>
        <taxon>Bacillota</taxon>
        <taxon>Bacilli</taxon>
        <taxon>Lactobacillales</taxon>
        <taxon>Enterococcaceae</taxon>
        <taxon>Vagococcus</taxon>
    </lineage>
</organism>
<sequence>MLVNVKNGVDRLNEFEEIFRNKKIGLITNITGMTKSFISTVDALDDYGDVKVLFAPEHGVRGDKQAGEVLGSYYDSFYKKDVISLYGDKKAPSIEEIKNLDLLVYDIQDIGTRYYTFIYTMYLSMKACENAGIKFIILDRPDIFGGEQVSGNMINPQLFSFVGDLPLPNQYGMTVGELALFTRKELNITVDLQVIKMVGWYRGLAFSETDLPWIAPSPNIPTVETAKYYVGTCLFEGTNLSEGRGTTLPFEQVGAPWLDNDGLCKELNTIFKNECIHFQPVFFTPTFSKYKNQLCAGIKLYVEDFFQVDIIEIVIEVIKLISLKHDEFKINIPFENSKHLFYEHLSGYFLDEIPKKNLSEFNKKREHILLYK</sequence>
<dbReference type="Gene3D" id="3.40.50.12170">
    <property type="entry name" value="Uncharacterised protein PF07075, DUF1343"/>
    <property type="match status" value="1"/>
</dbReference>
<comment type="caution">
    <text evidence="3">The sequence shown here is derived from an EMBL/GenBank/DDBJ whole genome shotgun (WGS) entry which is preliminary data.</text>
</comment>
<dbReference type="PIRSF" id="PIRSF016719">
    <property type="entry name" value="UCP016719"/>
    <property type="match status" value="1"/>
</dbReference>
<protein>
    <submittedName>
        <fullName evidence="3">DUF1343 domain-containing protein</fullName>
    </submittedName>
</protein>